<dbReference type="STRING" id="235985.SAMN05414137_13634"/>
<dbReference type="PANTHER" id="PTHR43046">
    <property type="entry name" value="GDP-MANNOSE MANNOSYL HYDROLASE"/>
    <property type="match status" value="1"/>
</dbReference>
<comment type="cofactor">
    <cofactor evidence="1">
        <name>Mg(2+)</name>
        <dbReference type="ChEBI" id="CHEBI:18420"/>
    </cofactor>
</comment>
<gene>
    <name evidence="6" type="ORF">SAMN05414137_13634</name>
</gene>
<organism evidence="6 7">
    <name type="scientific">Streptacidiphilus jiangxiensis</name>
    <dbReference type="NCBI Taxonomy" id="235985"/>
    <lineage>
        <taxon>Bacteria</taxon>
        <taxon>Bacillati</taxon>
        <taxon>Actinomycetota</taxon>
        <taxon>Actinomycetes</taxon>
        <taxon>Kitasatosporales</taxon>
        <taxon>Streptomycetaceae</taxon>
        <taxon>Streptacidiphilus</taxon>
    </lineage>
</organism>
<reference evidence="7" key="1">
    <citation type="submission" date="2016-10" db="EMBL/GenBank/DDBJ databases">
        <authorList>
            <person name="Varghese N."/>
        </authorList>
    </citation>
    <scope>NUCLEOTIDE SEQUENCE [LARGE SCALE GENOMIC DNA]</scope>
    <source>
        <strain evidence="7">DSM 45096 / BCRC 16803 / CGMCC 4.1857 / CIP 109030 / JCM 12277 / KCTC 19219 / NBRC 100920 / 33214</strain>
    </source>
</reference>
<keyword evidence="7" id="KW-1185">Reference proteome</keyword>
<dbReference type="OrthoDB" id="9761969at2"/>
<dbReference type="InterPro" id="IPR020084">
    <property type="entry name" value="NUDIX_hydrolase_CS"/>
</dbReference>
<dbReference type="PRINTS" id="PR00502">
    <property type="entry name" value="NUDIXFAMILY"/>
</dbReference>
<name>A0A1H7ZMH9_STRJI</name>
<dbReference type="SUPFAM" id="SSF55811">
    <property type="entry name" value="Nudix"/>
    <property type="match status" value="1"/>
</dbReference>
<dbReference type="InterPro" id="IPR020476">
    <property type="entry name" value="Nudix_hydrolase"/>
</dbReference>
<keyword evidence="3 4" id="KW-0378">Hydrolase</keyword>
<dbReference type="EMBL" id="FOAZ01000036">
    <property type="protein sequence ID" value="SEM59535.1"/>
    <property type="molecule type" value="Genomic_DNA"/>
</dbReference>
<dbReference type="eggNOG" id="COG1051">
    <property type="taxonomic scope" value="Bacteria"/>
</dbReference>
<evidence type="ECO:0000313" key="7">
    <source>
        <dbReference type="Proteomes" id="UP000183015"/>
    </source>
</evidence>
<protein>
    <submittedName>
        <fullName evidence="6">8-oxo-dGTP diphosphatase</fullName>
    </submittedName>
</protein>
<evidence type="ECO:0000256" key="2">
    <source>
        <dbReference type="ARBA" id="ARBA00005582"/>
    </source>
</evidence>
<dbReference type="RefSeq" id="WP_075004239.1">
    <property type="nucleotide sequence ID" value="NZ_FOAZ01000036.1"/>
</dbReference>
<dbReference type="PROSITE" id="PS51462">
    <property type="entry name" value="NUDIX"/>
    <property type="match status" value="1"/>
</dbReference>
<evidence type="ECO:0000313" key="6">
    <source>
        <dbReference type="EMBL" id="SEM59535.1"/>
    </source>
</evidence>
<sequence length="140" mass="15007">MSEQPTDQPGIAAAVVIDNGRVLMVRRAVAEAGLTWQFPAGAIEAGEDALAAAARETSEETGLQVDGTLLIGERVHPGTGRHMSYVVCRLISGDVYAADDEELDEVAWVTLEELARYVPDGLFAPVQKYLDEHLNVTGAE</sequence>
<evidence type="ECO:0000259" key="5">
    <source>
        <dbReference type="PROSITE" id="PS51462"/>
    </source>
</evidence>
<dbReference type="InterPro" id="IPR015797">
    <property type="entry name" value="NUDIX_hydrolase-like_dom_sf"/>
</dbReference>
<dbReference type="Gene3D" id="3.90.79.10">
    <property type="entry name" value="Nucleoside Triphosphate Pyrophosphohydrolase"/>
    <property type="match status" value="1"/>
</dbReference>
<dbReference type="PANTHER" id="PTHR43046:SF14">
    <property type="entry name" value="MUTT_NUDIX FAMILY PROTEIN"/>
    <property type="match status" value="1"/>
</dbReference>
<evidence type="ECO:0000256" key="4">
    <source>
        <dbReference type="RuleBase" id="RU003476"/>
    </source>
</evidence>
<accession>A0A1H7ZMH9</accession>
<evidence type="ECO:0000256" key="3">
    <source>
        <dbReference type="ARBA" id="ARBA00022801"/>
    </source>
</evidence>
<feature type="domain" description="Nudix hydrolase" evidence="5">
    <location>
        <begin position="6"/>
        <end position="131"/>
    </location>
</feature>
<dbReference type="InterPro" id="IPR000086">
    <property type="entry name" value="NUDIX_hydrolase_dom"/>
</dbReference>
<comment type="similarity">
    <text evidence="2 4">Belongs to the Nudix hydrolase family.</text>
</comment>
<dbReference type="CDD" id="cd02883">
    <property type="entry name" value="NUDIX_Hydrolase"/>
    <property type="match status" value="1"/>
</dbReference>
<dbReference type="GO" id="GO:0016787">
    <property type="term" value="F:hydrolase activity"/>
    <property type="evidence" value="ECO:0007669"/>
    <property type="project" value="UniProtKB-KW"/>
</dbReference>
<dbReference type="AlphaFoldDB" id="A0A1H7ZMH9"/>
<dbReference type="Pfam" id="PF00293">
    <property type="entry name" value="NUDIX"/>
    <property type="match status" value="1"/>
</dbReference>
<proteinExistence type="inferred from homology"/>
<evidence type="ECO:0000256" key="1">
    <source>
        <dbReference type="ARBA" id="ARBA00001946"/>
    </source>
</evidence>
<dbReference type="PROSITE" id="PS00893">
    <property type="entry name" value="NUDIX_BOX"/>
    <property type="match status" value="1"/>
</dbReference>
<dbReference type="Proteomes" id="UP000183015">
    <property type="component" value="Unassembled WGS sequence"/>
</dbReference>